<comment type="similarity">
    <text evidence="5">Belongs to the bacterial solute-binding protein PotD/PotF family.</text>
</comment>
<evidence type="ECO:0000256" key="5">
    <source>
        <dbReference type="PIRNR" id="PIRNR019574"/>
    </source>
</evidence>
<dbReference type="InterPro" id="IPR001188">
    <property type="entry name" value="Sperm_putr-bd"/>
</dbReference>
<gene>
    <name evidence="6" type="ORF">PQU92_03280</name>
</gene>
<keyword evidence="4 5" id="KW-0574">Periplasm</keyword>
<evidence type="ECO:0000256" key="1">
    <source>
        <dbReference type="ARBA" id="ARBA00004418"/>
    </source>
</evidence>
<dbReference type="InterPro" id="IPR006311">
    <property type="entry name" value="TAT_signal"/>
</dbReference>
<evidence type="ECO:0000313" key="6">
    <source>
        <dbReference type="EMBL" id="MDC7682281.1"/>
    </source>
</evidence>
<evidence type="ECO:0000313" key="7">
    <source>
        <dbReference type="Proteomes" id="UP001214854"/>
    </source>
</evidence>
<dbReference type="Gene3D" id="3.40.190.10">
    <property type="entry name" value="Periplasmic binding protein-like II"/>
    <property type="match status" value="2"/>
</dbReference>
<keyword evidence="7" id="KW-1185">Reference proteome</keyword>
<comment type="function">
    <text evidence="5">Required for the activity of the bacterial periplasmic transport system of putrescine.</text>
</comment>
<dbReference type="RefSeq" id="WP_272746791.1">
    <property type="nucleotide sequence ID" value="NZ_JAQQKX010000002.1"/>
</dbReference>
<comment type="caution">
    <text evidence="6">The sequence shown here is derived from an EMBL/GenBank/DDBJ whole genome shotgun (WGS) entry which is preliminary data.</text>
</comment>
<dbReference type="PROSITE" id="PS51257">
    <property type="entry name" value="PROKAR_LIPOPROTEIN"/>
    <property type="match status" value="1"/>
</dbReference>
<evidence type="ECO:0000256" key="2">
    <source>
        <dbReference type="ARBA" id="ARBA00022448"/>
    </source>
</evidence>
<dbReference type="PROSITE" id="PS51318">
    <property type="entry name" value="TAT"/>
    <property type="match status" value="1"/>
</dbReference>
<comment type="subcellular location">
    <subcellularLocation>
        <location evidence="1 5">Periplasm</location>
    </subcellularLocation>
</comment>
<dbReference type="CDD" id="cd13590">
    <property type="entry name" value="PBP2_PotD_PotF_like"/>
    <property type="match status" value="1"/>
</dbReference>
<dbReference type="PANTHER" id="PTHR30222">
    <property type="entry name" value="SPERMIDINE/PUTRESCINE-BINDING PERIPLASMIC PROTEIN"/>
    <property type="match status" value="1"/>
</dbReference>
<sequence>MTFPKIPASRRSILQGLGAAAMGISFGGLAGCEPAKKKLNFYNWDTYIGPTTLGDFEKATGTPVNMSLFASNDELFAKLKAGNSGFDVIVPSNDFVERMSQANLLMPLDHAKIPNLKNVDPAFLNPPYDPGRKFSMPYTWLVLGIGYNTKTMKDGKIPDSWKYVFDSDTYAKKIAWLSEAGDLVRLAAKYLGHSVNALDDKVLADVEALLTKQVKAGNILRFHSDDGQDLLAGGDVDVVIEYNGDIAQKKAEMPELDFVVPVEGSQFNADTLAIPVGAPMPDEAHAFINYLLDAKAGAAISTEIKYPTPNLAAKALMPDSYKNNPIIFPPAEALAKCEYAAFAGAEMAQKMEELITRVRAAAGMPAEEEA</sequence>
<protein>
    <recommendedName>
        <fullName evidence="5">Putrescine-binding periplasmic protein</fullName>
    </recommendedName>
</protein>
<accession>A0ABT5HS37</accession>
<dbReference type="PANTHER" id="PTHR30222:SF17">
    <property type="entry name" value="SPERMIDINE_PUTRESCINE-BINDING PERIPLASMIC PROTEIN"/>
    <property type="match status" value="1"/>
</dbReference>
<dbReference type="PIRSF" id="PIRSF019574">
    <property type="entry name" value="Periplasmic_polyamine_BP"/>
    <property type="match status" value="1"/>
</dbReference>
<dbReference type="SUPFAM" id="SSF53850">
    <property type="entry name" value="Periplasmic binding protein-like II"/>
    <property type="match status" value="1"/>
</dbReference>
<evidence type="ECO:0000256" key="4">
    <source>
        <dbReference type="ARBA" id="ARBA00022764"/>
    </source>
</evidence>
<organism evidence="6 7">
    <name type="scientific">Asticcacaulis aquaticus</name>
    <dbReference type="NCBI Taxonomy" id="2984212"/>
    <lineage>
        <taxon>Bacteria</taxon>
        <taxon>Pseudomonadati</taxon>
        <taxon>Pseudomonadota</taxon>
        <taxon>Alphaproteobacteria</taxon>
        <taxon>Caulobacterales</taxon>
        <taxon>Caulobacteraceae</taxon>
        <taxon>Asticcacaulis</taxon>
    </lineage>
</organism>
<reference evidence="6 7" key="1">
    <citation type="submission" date="2023-01" db="EMBL/GenBank/DDBJ databases">
        <title>Novel species of the genus Asticcacaulis isolated from rivers.</title>
        <authorList>
            <person name="Lu H."/>
        </authorList>
    </citation>
    <scope>NUCLEOTIDE SEQUENCE [LARGE SCALE GENOMIC DNA]</scope>
    <source>
        <strain evidence="6 7">BYS171W</strain>
    </source>
</reference>
<dbReference type="Proteomes" id="UP001214854">
    <property type="component" value="Unassembled WGS sequence"/>
</dbReference>
<evidence type="ECO:0000256" key="3">
    <source>
        <dbReference type="ARBA" id="ARBA00022729"/>
    </source>
</evidence>
<proteinExistence type="inferred from homology"/>
<dbReference type="InterPro" id="IPR006059">
    <property type="entry name" value="SBP"/>
</dbReference>
<keyword evidence="3" id="KW-0732">Signal</keyword>
<dbReference type="PRINTS" id="PR00909">
    <property type="entry name" value="SPERMDNBNDNG"/>
</dbReference>
<dbReference type="EMBL" id="JAQQKX010000002">
    <property type="protein sequence ID" value="MDC7682281.1"/>
    <property type="molecule type" value="Genomic_DNA"/>
</dbReference>
<name>A0ABT5HS37_9CAUL</name>
<keyword evidence="2 5" id="KW-0813">Transport</keyword>
<dbReference type="Pfam" id="PF13416">
    <property type="entry name" value="SBP_bac_8"/>
    <property type="match status" value="1"/>
</dbReference>